<keyword evidence="2" id="KW-0560">Oxidoreductase</keyword>
<evidence type="ECO:0000313" key="2">
    <source>
        <dbReference type="EMBL" id="SFD43379.1"/>
    </source>
</evidence>
<dbReference type="Proteomes" id="UP000199474">
    <property type="component" value="Unassembled WGS sequence"/>
</dbReference>
<sequence>MLRIKNVYYGVSNMEETKDFYQDVLGLSLQFADRDQWAQFKVNGLTFALGGPKEVPEELKGGAVVTFEVENLNKSIKELQNKGVNISRVRDMGSHGSTCYFRDPSNNLVQLYQSSK</sequence>
<dbReference type="InterPro" id="IPR029068">
    <property type="entry name" value="Glyas_Bleomycin-R_OHBP_Dase"/>
</dbReference>
<feature type="domain" description="VOC" evidence="1">
    <location>
        <begin position="3"/>
        <end position="114"/>
    </location>
</feature>
<dbReference type="InterPro" id="IPR052164">
    <property type="entry name" value="Anthracycline_SecMetBiosynth"/>
</dbReference>
<dbReference type="PROSITE" id="PS51819">
    <property type="entry name" value="VOC"/>
    <property type="match status" value="1"/>
</dbReference>
<dbReference type="Pfam" id="PF00903">
    <property type="entry name" value="Glyoxalase"/>
    <property type="match status" value="1"/>
</dbReference>
<dbReference type="AlphaFoldDB" id="A0A1I1SA57"/>
<dbReference type="Gene3D" id="3.10.180.10">
    <property type="entry name" value="2,3-Dihydroxybiphenyl 1,2-Dioxygenase, domain 1"/>
    <property type="match status" value="1"/>
</dbReference>
<reference evidence="3" key="1">
    <citation type="submission" date="2016-10" db="EMBL/GenBank/DDBJ databases">
        <authorList>
            <person name="Varghese N."/>
            <person name="Submissions S."/>
        </authorList>
    </citation>
    <scope>NUCLEOTIDE SEQUENCE [LARGE SCALE GENOMIC DNA]</scope>
    <source>
        <strain evidence="3">DSM 22530</strain>
    </source>
</reference>
<proteinExistence type="predicted"/>
<evidence type="ECO:0000259" key="1">
    <source>
        <dbReference type="PROSITE" id="PS51819"/>
    </source>
</evidence>
<keyword evidence="3" id="KW-1185">Reference proteome</keyword>
<keyword evidence="2" id="KW-0223">Dioxygenase</keyword>
<dbReference type="InterPro" id="IPR037523">
    <property type="entry name" value="VOC_core"/>
</dbReference>
<gene>
    <name evidence="2" type="ORF">SAMN05216238_101318</name>
</gene>
<dbReference type="SUPFAM" id="SSF54593">
    <property type="entry name" value="Glyoxalase/Bleomycin resistance protein/Dihydroxybiphenyl dioxygenase"/>
    <property type="match status" value="1"/>
</dbReference>
<accession>A0A1I1SA57</accession>
<dbReference type="GO" id="GO:0051213">
    <property type="term" value="F:dioxygenase activity"/>
    <property type="evidence" value="ECO:0007669"/>
    <property type="project" value="UniProtKB-KW"/>
</dbReference>
<dbReference type="PANTHER" id="PTHR33993">
    <property type="entry name" value="GLYOXALASE-RELATED"/>
    <property type="match status" value="1"/>
</dbReference>
<name>A0A1I1SA57_9BACI</name>
<dbReference type="InterPro" id="IPR004360">
    <property type="entry name" value="Glyas_Fos-R_dOase_dom"/>
</dbReference>
<protein>
    <submittedName>
        <fullName evidence="2">Catechol 2,3-dioxygenase</fullName>
    </submittedName>
</protein>
<dbReference type="STRING" id="640948.SAMN05216238_101318"/>
<dbReference type="EMBL" id="FOMR01000001">
    <property type="protein sequence ID" value="SFD43379.1"/>
    <property type="molecule type" value="Genomic_DNA"/>
</dbReference>
<evidence type="ECO:0000313" key="3">
    <source>
        <dbReference type="Proteomes" id="UP000199474"/>
    </source>
</evidence>
<organism evidence="2 3">
    <name type="scientific">Lentibacillus persicus</name>
    <dbReference type="NCBI Taxonomy" id="640948"/>
    <lineage>
        <taxon>Bacteria</taxon>
        <taxon>Bacillati</taxon>
        <taxon>Bacillota</taxon>
        <taxon>Bacilli</taxon>
        <taxon>Bacillales</taxon>
        <taxon>Bacillaceae</taxon>
        <taxon>Lentibacillus</taxon>
    </lineage>
</organism>